<accession>A0A151GY93</accession>
<dbReference type="Proteomes" id="UP000076580">
    <property type="component" value="Chromosome 01"/>
</dbReference>
<evidence type="ECO:0000256" key="1">
    <source>
        <dbReference type="SAM" id="MobiDB-lite"/>
    </source>
</evidence>
<evidence type="ECO:0000313" key="4">
    <source>
        <dbReference type="EMBL" id="KYK62013.1"/>
    </source>
</evidence>
<dbReference type="RefSeq" id="XP_040661365.1">
    <property type="nucleotide sequence ID" value="XM_040800482.1"/>
</dbReference>
<dbReference type="PANTHER" id="PTHR47185:SF2">
    <property type="entry name" value="FUNGAL PROTEIN"/>
    <property type="match status" value="1"/>
</dbReference>
<dbReference type="GeneID" id="63715801"/>
<keyword evidence="5" id="KW-1185">Reference proteome</keyword>
<feature type="domain" description="PX" evidence="2">
    <location>
        <begin position="460"/>
        <end position="587"/>
    </location>
</feature>
<dbReference type="Pfam" id="PF12825">
    <property type="entry name" value="DUF3818"/>
    <property type="match status" value="2"/>
</dbReference>
<protein>
    <submittedName>
        <fullName evidence="4">Uncharacterized protein</fullName>
    </submittedName>
</protein>
<comment type="caution">
    <text evidence="4">The sequence shown here is derived from an EMBL/GenBank/DDBJ whole genome shotgun (WGS) entry which is preliminary data.</text>
</comment>
<dbReference type="AlphaFoldDB" id="A0A151GY93"/>
<dbReference type="InterPro" id="IPR047168">
    <property type="entry name" value="LEC1-like"/>
</dbReference>
<dbReference type="GO" id="GO:0035091">
    <property type="term" value="F:phosphatidylinositol binding"/>
    <property type="evidence" value="ECO:0007669"/>
    <property type="project" value="TreeGrafter"/>
</dbReference>
<name>A0A151GY93_DRECN</name>
<sequence length="746" mass="80840">MAVQGRRLDGGADGVADASADAASVVVGLTAEQTSALFDILSHHETYSEIEALKRPETVRRYGFPLSVPLSVTTQELRRQLQQQPPSPPQPPSSFAAFTGRFRSARTTPGSTAPGTPRPQTPVPPDGDACSVSSNRPARDDDEGPSSVPLLQLLLTRFILPLPAVRDLPSEFWNERVRGILLRLAEAELSESYDKGALGTRKTLATGSSAVLEMLGRGALGGVPRGTEVPGERRDYDTSKAEDLARAWDDVVVDLVYGDLIDGFFDHASRTDDLESHSPAVKAAADYSLIHLATLAHHVVIGSPEGQYLLKLLENAHSLVPYKLIKQTLRVGNAATMMSGMVRLLLAKISITSVTNWLGLTQSPDDGLNVLQRIVSLVLSWDSGEFRKGAERVAKDKGGPSEEVLRVLREHIDDDARDRHDLARAASLENGESIVASILNAADPALVAGLSEDQHTQCLAYVSALLSVRDRESITSVLCRQLPDLFTRIIKDAFAAYDPIIRSVHACVDLKEQLDAIQTFIDDFVKASKPKLADDGEERMAGVDEYVELLRRNKGLVYRWVNVLAAACADVWEELRLWAKESAMTLRQGAGKNSGPANMAGRLNDLFCELDPAVRPRVLEAIDAHAVHLAALNDLSLTRLQSLLTPAASEERRQTAGPGVYLSRWQSLLNETPITPATLATPATVRRGKEVKHTTTVGKTGVGGEMLMQIVSGEDWGPEGPDVAVIFDALGDGFRDLVREMAKQAA</sequence>
<gene>
    <name evidence="4" type="ORF">DCS_03158</name>
</gene>
<evidence type="ECO:0000313" key="5">
    <source>
        <dbReference type="Proteomes" id="UP000076580"/>
    </source>
</evidence>
<evidence type="ECO:0000259" key="2">
    <source>
        <dbReference type="Pfam" id="PF12825"/>
    </source>
</evidence>
<dbReference type="PANTHER" id="PTHR47185">
    <property type="entry name" value="PX DOMAIN-CONTAINING PROTEIN YPR097W"/>
    <property type="match status" value="1"/>
</dbReference>
<proteinExistence type="predicted"/>
<dbReference type="EMBL" id="LAYC01000001">
    <property type="protein sequence ID" value="KYK62013.1"/>
    <property type="molecule type" value="Genomic_DNA"/>
</dbReference>
<evidence type="ECO:0000259" key="3">
    <source>
        <dbReference type="Pfam" id="PF12828"/>
    </source>
</evidence>
<dbReference type="InterPro" id="IPR024555">
    <property type="entry name" value="PX-associated"/>
</dbReference>
<dbReference type="STRING" id="98403.A0A151GY93"/>
<feature type="region of interest" description="Disordered" evidence="1">
    <location>
        <begin position="76"/>
        <end position="146"/>
    </location>
</feature>
<organism evidence="4 5">
    <name type="scientific">Drechmeria coniospora</name>
    <name type="common">Nematophagous fungus</name>
    <name type="synonym">Meria coniospora</name>
    <dbReference type="NCBI Taxonomy" id="98403"/>
    <lineage>
        <taxon>Eukaryota</taxon>
        <taxon>Fungi</taxon>
        <taxon>Dikarya</taxon>
        <taxon>Ascomycota</taxon>
        <taxon>Pezizomycotina</taxon>
        <taxon>Sordariomycetes</taxon>
        <taxon>Hypocreomycetidae</taxon>
        <taxon>Hypocreales</taxon>
        <taxon>Ophiocordycipitaceae</taxon>
        <taxon>Drechmeria</taxon>
    </lineage>
</organism>
<feature type="domain" description="PX-associated" evidence="3">
    <location>
        <begin position="29"/>
        <end position="217"/>
    </location>
</feature>
<dbReference type="InterPro" id="IPR024554">
    <property type="entry name" value="LEC1-like_C"/>
</dbReference>
<dbReference type="Pfam" id="PF12828">
    <property type="entry name" value="PXB"/>
    <property type="match status" value="1"/>
</dbReference>
<dbReference type="InParanoid" id="A0A151GY93"/>
<feature type="domain" description="PX" evidence="2">
    <location>
        <begin position="264"/>
        <end position="448"/>
    </location>
</feature>
<reference evidence="4 5" key="1">
    <citation type="journal article" date="2016" name="Sci. Rep.">
        <title>Insights into Adaptations to a Near-Obligate Nematode Endoparasitic Lifestyle from the Finished Genome of Drechmeria coniospora.</title>
        <authorList>
            <person name="Zhang L."/>
            <person name="Zhou Z."/>
            <person name="Guo Q."/>
            <person name="Fokkens L."/>
            <person name="Miskei M."/>
            <person name="Pocsi I."/>
            <person name="Zhang W."/>
            <person name="Chen M."/>
            <person name="Wang L."/>
            <person name="Sun Y."/>
            <person name="Donzelli B.G."/>
            <person name="Gibson D.M."/>
            <person name="Nelson D.R."/>
            <person name="Luo J.G."/>
            <person name="Rep M."/>
            <person name="Liu H."/>
            <person name="Yang S."/>
            <person name="Wang J."/>
            <person name="Krasnoff S.B."/>
            <person name="Xu Y."/>
            <person name="Molnar I."/>
            <person name="Lin M."/>
        </authorList>
    </citation>
    <scope>NUCLEOTIDE SEQUENCE [LARGE SCALE GENOMIC DNA]</scope>
    <source>
        <strain evidence="4 5">ARSEF 6962</strain>
    </source>
</reference>
<feature type="compositionally biased region" description="Pro residues" evidence="1">
    <location>
        <begin position="116"/>
        <end position="125"/>
    </location>
</feature>